<dbReference type="AlphaFoldDB" id="A0A8J2LMA7"/>
<keyword evidence="2" id="KW-0472">Membrane</keyword>
<comment type="caution">
    <text evidence="3">The sequence shown here is derived from an EMBL/GenBank/DDBJ whole genome shotgun (WGS) entry which is preliminary data.</text>
</comment>
<feature type="transmembrane region" description="Helical" evidence="2">
    <location>
        <begin position="138"/>
        <end position="157"/>
    </location>
</feature>
<feature type="compositionally biased region" description="Polar residues" evidence="1">
    <location>
        <begin position="1"/>
        <end position="13"/>
    </location>
</feature>
<feature type="transmembrane region" description="Helical" evidence="2">
    <location>
        <begin position="44"/>
        <end position="64"/>
    </location>
</feature>
<keyword evidence="4" id="KW-1185">Reference proteome</keyword>
<protein>
    <submittedName>
        <fullName evidence="3">Uncharacterized protein</fullName>
    </submittedName>
</protein>
<keyword evidence="2" id="KW-0812">Transmembrane</keyword>
<feature type="transmembrane region" description="Helical" evidence="2">
    <location>
        <begin position="107"/>
        <end position="132"/>
    </location>
</feature>
<dbReference type="EMBL" id="CAJVCH010570336">
    <property type="protein sequence ID" value="CAG7834694.1"/>
    <property type="molecule type" value="Genomic_DNA"/>
</dbReference>
<dbReference type="Proteomes" id="UP000708208">
    <property type="component" value="Unassembled WGS sequence"/>
</dbReference>
<evidence type="ECO:0000256" key="1">
    <source>
        <dbReference type="SAM" id="MobiDB-lite"/>
    </source>
</evidence>
<proteinExistence type="predicted"/>
<accession>A0A8J2LMA7</accession>
<organism evidence="3 4">
    <name type="scientific">Allacma fusca</name>
    <dbReference type="NCBI Taxonomy" id="39272"/>
    <lineage>
        <taxon>Eukaryota</taxon>
        <taxon>Metazoa</taxon>
        <taxon>Ecdysozoa</taxon>
        <taxon>Arthropoda</taxon>
        <taxon>Hexapoda</taxon>
        <taxon>Collembola</taxon>
        <taxon>Symphypleona</taxon>
        <taxon>Sminthuridae</taxon>
        <taxon>Allacma</taxon>
    </lineage>
</organism>
<evidence type="ECO:0000313" key="4">
    <source>
        <dbReference type="Proteomes" id="UP000708208"/>
    </source>
</evidence>
<gene>
    <name evidence="3" type="ORF">AFUS01_LOCUS44169</name>
</gene>
<name>A0A8J2LMA7_9HEXA</name>
<reference evidence="3" key="1">
    <citation type="submission" date="2021-06" db="EMBL/GenBank/DDBJ databases">
        <authorList>
            <person name="Hodson N. C."/>
            <person name="Mongue J. A."/>
            <person name="Jaron S. K."/>
        </authorList>
    </citation>
    <scope>NUCLEOTIDE SEQUENCE</scope>
</reference>
<feature type="region of interest" description="Disordered" evidence="1">
    <location>
        <begin position="1"/>
        <end position="27"/>
    </location>
</feature>
<keyword evidence="2" id="KW-1133">Transmembrane helix</keyword>
<sequence length="186" mass="20804">MRQNDETGNTKITPLSLRPSWHDKPFEKPRRPALTKWKLSMEDTGTMIGVIIGIVGLLNILELLDQPEEGKWCMEGISGDDNQTDFSVPPTPTYYDLKQMDLKCRDLVVAFYMSISLSSASCCVAATALFFASHLRSWYLALTSAALHVTCMLSFPWETYVLWKAVSATPAGVQLPCIKTAKHFII</sequence>
<evidence type="ECO:0000256" key="2">
    <source>
        <dbReference type="SAM" id="Phobius"/>
    </source>
</evidence>
<evidence type="ECO:0000313" key="3">
    <source>
        <dbReference type="EMBL" id="CAG7834694.1"/>
    </source>
</evidence>